<protein>
    <submittedName>
        <fullName evidence="1">Uncharacterized protein</fullName>
    </submittedName>
</protein>
<name>A0ABN5XH38_9EURY</name>
<dbReference type="EMBL" id="AP019781">
    <property type="protein sequence ID" value="BBL68103.1"/>
    <property type="molecule type" value="Genomic_DNA"/>
</dbReference>
<gene>
    <name evidence="1" type="ORF">MchiMG62_12840</name>
</gene>
<evidence type="ECO:0000313" key="2">
    <source>
        <dbReference type="Proteomes" id="UP000824969"/>
    </source>
</evidence>
<proteinExistence type="predicted"/>
<organism evidence="1 2">
    <name type="scientific">Methanoculleus chikugoensis</name>
    <dbReference type="NCBI Taxonomy" id="118126"/>
    <lineage>
        <taxon>Archaea</taxon>
        <taxon>Methanobacteriati</taxon>
        <taxon>Methanobacteriota</taxon>
        <taxon>Stenosarchaea group</taxon>
        <taxon>Methanomicrobia</taxon>
        <taxon>Methanomicrobiales</taxon>
        <taxon>Methanomicrobiaceae</taxon>
        <taxon>Methanoculleus</taxon>
    </lineage>
</organism>
<dbReference type="Proteomes" id="UP000824969">
    <property type="component" value="Chromosome"/>
</dbReference>
<sequence length="122" mass="12319">MTFKCCRSIHHPRGEIADQNIPGTIAPEEAGLEPVAGGFTSPVALASPGNGTGRLFAADLPEDGRVSRLVPPGVVPSHGRKVSAAVVVHPCCQDRRASVVGPQTATTTAATATAIAPVTTGS</sequence>
<reference evidence="1 2" key="1">
    <citation type="submission" date="2019-06" db="EMBL/GenBank/DDBJ databases">
        <title>Complete genome sequence of Methanoculleus chikugoensis strain MG62.</title>
        <authorList>
            <person name="Asakawa S."/>
            <person name="Dianou D."/>
        </authorList>
    </citation>
    <scope>NUCLEOTIDE SEQUENCE [LARGE SCALE GENOMIC DNA]</scope>
    <source>
        <strain evidence="1 2">MG62</strain>
    </source>
</reference>
<evidence type="ECO:0000313" key="1">
    <source>
        <dbReference type="EMBL" id="BBL68103.1"/>
    </source>
</evidence>
<accession>A0ABN5XH38</accession>
<keyword evidence="2" id="KW-1185">Reference proteome</keyword>